<evidence type="ECO:0000256" key="3">
    <source>
        <dbReference type="ARBA" id="ARBA00022692"/>
    </source>
</evidence>
<dbReference type="PANTHER" id="PTHR14463">
    <property type="entry name" value="LIPASE MATURATION FACTOR"/>
    <property type="match status" value="1"/>
</dbReference>
<feature type="transmembrane region" description="Helical" evidence="8">
    <location>
        <begin position="340"/>
        <end position="364"/>
    </location>
</feature>
<feature type="transmembrane region" description="Helical" evidence="8">
    <location>
        <begin position="252"/>
        <end position="272"/>
    </location>
</feature>
<feature type="transmembrane region" description="Helical" evidence="8">
    <location>
        <begin position="102"/>
        <end position="127"/>
    </location>
</feature>
<protein>
    <recommendedName>
        <fullName evidence="8">Lipase maturation factor</fullName>
    </recommendedName>
</protein>
<dbReference type="AlphaFoldDB" id="A0A6B0S4S7"/>
<evidence type="ECO:0000256" key="1">
    <source>
        <dbReference type="ARBA" id="ARBA00004477"/>
    </source>
</evidence>
<feature type="domain" description="Lipase maturation factor 1/2 N-terminal" evidence="10">
    <location>
        <begin position="228"/>
        <end position="321"/>
    </location>
</feature>
<evidence type="ECO:0000256" key="8">
    <source>
        <dbReference type="RuleBase" id="RU361229"/>
    </source>
</evidence>
<feature type="region of interest" description="Disordered" evidence="9">
    <location>
        <begin position="715"/>
        <end position="758"/>
    </location>
</feature>
<sequence>MAGSRVPRQLFLQGVAAVFMFAFASLYTQIPGLYGPEGILPARRTLRPQGKGRWQQLWETPTLLWEAPLLGLDTAQGLELLSLLGTVLALGALLTRQLRHPLVYLLLWAAYLSVCQASGAGLCAIFSPHRDSLLLETGFLAVLVAPLGLPPNHKQAPQGRPGGVSPHEGLPFWLVRWLLFRLMFASGVVKLTSRCPAWWGLTGEGPCLDMRQCWGLCPALTARLCPAALTYHYETQCLPTPAAWFAHHLPVWLHKLSVVATFLIEIAVPPLFFAPVRRLRLAAFYSQVLLQVLIILTGNYNFFNLLTLVLTTALLDDTHLAAKSSTSRRKRMPSSWPKALLAMLTLLLELAVYGLLACGVVHYFGLEVDWEQHVVRSRTTFTFHQLSQWLKTVTLPTMWLGAASLAWELLTALWRWVQVRGSLRKLCAAVQLSVFGTATVALFLISLVGSPSELGVGVRREREGRCRASACLQVPYSYMEPSSHGRLWTGAHRLFSTVEHLQLANSYGLFRRMTGLGGRPEVVLEGSYDGHQWTEIEFMYKPGNLSRPPPIVVPHQPRLDWQMWFAALGPHTHSPWFTSLVLRLLQGKEPVIRLVQNHVPSYPFHQQPPTYVRAQLYKYWFSHPWEQGQWWRRQWVEEFFPSVSLGDPALDMLLRQFGLQDKSPPRAGGSSNTLSQALHWVRKQLSPLEAPALLWGLLGAVGAIKVMQALLGPQSLPRTKEEKHKPAPQEDSVAASKQASPAPNISSGSQTPRRKKSP</sequence>
<dbReference type="Proteomes" id="UP000322234">
    <property type="component" value="Unassembled WGS sequence"/>
</dbReference>
<evidence type="ECO:0000259" key="11">
    <source>
        <dbReference type="Pfam" id="PF25179"/>
    </source>
</evidence>
<feature type="transmembrane region" description="Helical" evidence="8">
    <location>
        <begin position="133"/>
        <end position="149"/>
    </location>
</feature>
<feature type="transmembrane region" description="Helical" evidence="8">
    <location>
        <begin position="12"/>
        <end position="30"/>
    </location>
</feature>
<feature type="compositionally biased region" description="Polar residues" evidence="9">
    <location>
        <begin position="735"/>
        <end position="751"/>
    </location>
</feature>
<comment type="subcellular location">
    <subcellularLocation>
        <location evidence="1 8">Endoplasmic reticulum membrane</location>
        <topology evidence="1 8">Multi-pass membrane protein</topology>
    </subcellularLocation>
</comment>
<dbReference type="GO" id="GO:0051604">
    <property type="term" value="P:protein maturation"/>
    <property type="evidence" value="ECO:0007669"/>
    <property type="project" value="InterPro"/>
</dbReference>
<feature type="domain" description="Lipase maturation factor 1/2 C-terminal" evidence="11">
    <location>
        <begin position="503"/>
        <end position="641"/>
    </location>
</feature>
<proteinExistence type="inferred from homology"/>
<evidence type="ECO:0000256" key="7">
    <source>
        <dbReference type="ARBA" id="ARBA00023180"/>
    </source>
</evidence>
<evidence type="ECO:0000256" key="4">
    <source>
        <dbReference type="ARBA" id="ARBA00022824"/>
    </source>
</evidence>
<keyword evidence="7" id="KW-0325">Glycoprotein</keyword>
<accession>A0A6B0S4S7</accession>
<comment type="similarity">
    <text evidence="2 8">Belongs to the lipase maturation factor family.</text>
</comment>
<evidence type="ECO:0000259" key="10">
    <source>
        <dbReference type="Pfam" id="PF06762"/>
    </source>
</evidence>
<evidence type="ECO:0000313" key="13">
    <source>
        <dbReference type="Proteomes" id="UP000322234"/>
    </source>
</evidence>
<keyword evidence="5 8" id="KW-1133">Transmembrane helix</keyword>
<feature type="domain" description="Lipase maturation factor 1/2 N-terminal" evidence="10">
    <location>
        <begin position="130"/>
        <end position="202"/>
    </location>
</feature>
<keyword evidence="13" id="KW-1185">Reference proteome</keyword>
<dbReference type="InterPro" id="IPR009613">
    <property type="entry name" value="LMF"/>
</dbReference>
<keyword evidence="4 8" id="KW-0256">Endoplasmic reticulum</keyword>
<evidence type="ECO:0000256" key="2">
    <source>
        <dbReference type="ARBA" id="ARBA00005512"/>
    </source>
</evidence>
<dbReference type="InterPro" id="IPR057433">
    <property type="entry name" value="LMF1/2_C"/>
</dbReference>
<evidence type="ECO:0000256" key="6">
    <source>
        <dbReference type="ARBA" id="ARBA00023136"/>
    </source>
</evidence>
<comment type="caution">
    <text evidence="12">The sequence shown here is derived from an EMBL/GenBank/DDBJ whole genome shotgun (WGS) entry which is preliminary data.</text>
</comment>
<dbReference type="InterPro" id="IPR057434">
    <property type="entry name" value="LMF1/2_N"/>
</dbReference>
<keyword evidence="6 8" id="KW-0472">Membrane</keyword>
<name>A0A6B0S4S7_9CETA</name>
<feature type="transmembrane region" description="Helical" evidence="8">
    <location>
        <begin position="429"/>
        <end position="449"/>
    </location>
</feature>
<dbReference type="PANTHER" id="PTHR14463:SF5">
    <property type="entry name" value="LIPASE MATURATION FACTOR 2"/>
    <property type="match status" value="1"/>
</dbReference>
<keyword evidence="3 8" id="KW-0812">Transmembrane</keyword>
<comment type="function">
    <text evidence="8">Involved in the maturation of specific proteins in the endoplasmic reticulum.</text>
</comment>
<feature type="compositionally biased region" description="Basic and acidic residues" evidence="9">
    <location>
        <begin position="718"/>
        <end position="728"/>
    </location>
</feature>
<feature type="transmembrane region" description="Helical" evidence="8">
    <location>
        <begin position="398"/>
        <end position="417"/>
    </location>
</feature>
<evidence type="ECO:0000256" key="9">
    <source>
        <dbReference type="SAM" id="MobiDB-lite"/>
    </source>
</evidence>
<gene>
    <name evidence="12" type="ORF">E5288_WYG005150</name>
</gene>
<dbReference type="EMBL" id="VBQZ03000132">
    <property type="protein sequence ID" value="MXQ95354.1"/>
    <property type="molecule type" value="Genomic_DNA"/>
</dbReference>
<dbReference type="Pfam" id="PF06762">
    <property type="entry name" value="LMF1"/>
    <property type="match status" value="2"/>
</dbReference>
<dbReference type="Pfam" id="PF25179">
    <property type="entry name" value="LMF1_C"/>
    <property type="match status" value="1"/>
</dbReference>
<organism evidence="12 13">
    <name type="scientific">Bos mutus</name>
    <name type="common">wild yak</name>
    <dbReference type="NCBI Taxonomy" id="72004"/>
    <lineage>
        <taxon>Eukaryota</taxon>
        <taxon>Metazoa</taxon>
        <taxon>Chordata</taxon>
        <taxon>Craniata</taxon>
        <taxon>Vertebrata</taxon>
        <taxon>Euteleostomi</taxon>
        <taxon>Mammalia</taxon>
        <taxon>Eutheria</taxon>
        <taxon>Laurasiatheria</taxon>
        <taxon>Artiodactyla</taxon>
        <taxon>Ruminantia</taxon>
        <taxon>Pecora</taxon>
        <taxon>Bovidae</taxon>
        <taxon>Bovinae</taxon>
        <taxon>Bos</taxon>
    </lineage>
</organism>
<reference evidence="12" key="1">
    <citation type="submission" date="2019-10" db="EMBL/GenBank/DDBJ databases">
        <title>The sequence and de novo assembly of the wild yak genome.</title>
        <authorList>
            <person name="Liu Y."/>
        </authorList>
    </citation>
    <scope>NUCLEOTIDE SEQUENCE [LARGE SCALE GENOMIC DNA]</scope>
    <source>
        <strain evidence="12">WY2019</strain>
    </source>
</reference>
<evidence type="ECO:0000313" key="12">
    <source>
        <dbReference type="EMBL" id="MXQ95354.1"/>
    </source>
</evidence>
<dbReference type="GO" id="GO:0005789">
    <property type="term" value="C:endoplasmic reticulum membrane"/>
    <property type="evidence" value="ECO:0007669"/>
    <property type="project" value="UniProtKB-SubCell"/>
</dbReference>
<evidence type="ECO:0000256" key="5">
    <source>
        <dbReference type="ARBA" id="ARBA00022989"/>
    </source>
</evidence>
<feature type="transmembrane region" description="Helical" evidence="8">
    <location>
        <begin position="75"/>
        <end position="95"/>
    </location>
</feature>